<evidence type="ECO:0000313" key="2">
    <source>
        <dbReference type="EMBL" id="MFA9478650.1"/>
    </source>
</evidence>
<evidence type="ECO:0000313" key="3">
    <source>
        <dbReference type="Proteomes" id="UP001575105"/>
    </source>
</evidence>
<organism evidence="2 3">
    <name type="scientific">Natronomicrosphaera hydrolytica</name>
    <dbReference type="NCBI Taxonomy" id="3242702"/>
    <lineage>
        <taxon>Bacteria</taxon>
        <taxon>Pseudomonadati</taxon>
        <taxon>Planctomycetota</taxon>
        <taxon>Phycisphaerae</taxon>
        <taxon>Phycisphaerales</taxon>
        <taxon>Phycisphaeraceae</taxon>
        <taxon>Natronomicrosphaera</taxon>
    </lineage>
</organism>
<sequence length="238" mass="27675">MIRAILMSALLLIVLHLFAGAGFVGWLYHTDRLNRDRLERVVEMFELTIDEEQAQLADADRLARETRRQAEQIARLEAVADGPRTLQDRLATERESDEVSQQRLERLQRETDDLRRQIARAQTQITRDREELDAKRAAFEEAVERQRRLQEDDDFQQTVQMYEQLRPGQAKQMFQELMNQGKTDQVVEYLAAMQLRRASRVVSEFKEGDEVVMAAELLESLRERGVNLTSGRGGEDRS</sequence>
<comment type="caution">
    <text evidence="2">The sequence shown here is derived from an EMBL/GenBank/DDBJ whole genome shotgun (WGS) entry which is preliminary data.</text>
</comment>
<keyword evidence="1" id="KW-0175">Coiled coil</keyword>
<dbReference type="Proteomes" id="UP001575105">
    <property type="component" value="Unassembled WGS sequence"/>
</dbReference>
<dbReference type="RefSeq" id="WP_425345576.1">
    <property type="nucleotide sequence ID" value="NZ_JBGUBD010000005.1"/>
</dbReference>
<evidence type="ECO:0000256" key="1">
    <source>
        <dbReference type="SAM" id="Coils"/>
    </source>
</evidence>
<proteinExistence type="predicted"/>
<dbReference type="EMBL" id="JBGUBD010000005">
    <property type="protein sequence ID" value="MFA9478650.1"/>
    <property type="molecule type" value="Genomic_DNA"/>
</dbReference>
<protein>
    <recommendedName>
        <fullName evidence="4">Magnesium transporter MgtE intracellular domain-containing protein</fullName>
    </recommendedName>
</protein>
<accession>A0ABV4U4X4</accession>
<feature type="coiled-coil region" evidence="1">
    <location>
        <begin position="35"/>
        <end position="152"/>
    </location>
</feature>
<name>A0ABV4U4X4_9BACT</name>
<reference evidence="2 3" key="1">
    <citation type="submission" date="2024-08" db="EMBL/GenBank/DDBJ databases">
        <title>Whole-genome sequencing of halo(alkali)philic microorganisms from hypersaline lakes.</title>
        <authorList>
            <person name="Sorokin D.Y."/>
            <person name="Merkel A.Y."/>
            <person name="Messina E."/>
            <person name="Yakimov M."/>
        </authorList>
    </citation>
    <scope>NUCLEOTIDE SEQUENCE [LARGE SCALE GENOMIC DNA]</scope>
    <source>
        <strain evidence="2 3">AB-hyl4</strain>
    </source>
</reference>
<gene>
    <name evidence="2" type="ORF">ACERK3_10115</name>
</gene>
<evidence type="ECO:0008006" key="4">
    <source>
        <dbReference type="Google" id="ProtNLM"/>
    </source>
</evidence>
<keyword evidence="3" id="KW-1185">Reference proteome</keyword>